<evidence type="ECO:0000256" key="6">
    <source>
        <dbReference type="ARBA" id="ARBA00022695"/>
    </source>
</evidence>
<dbReference type="InterPro" id="IPR005248">
    <property type="entry name" value="NadD/NMNAT"/>
</dbReference>
<keyword evidence="4 11" id="KW-0662">Pyridine nucleotide biosynthesis</keyword>
<evidence type="ECO:0000256" key="8">
    <source>
        <dbReference type="ARBA" id="ARBA00022840"/>
    </source>
</evidence>
<gene>
    <name evidence="11" type="primary">nadD</name>
    <name evidence="13" type="ORF">A0128_14425</name>
</gene>
<dbReference type="SUPFAM" id="SSF52374">
    <property type="entry name" value="Nucleotidylyl transferase"/>
    <property type="match status" value="1"/>
</dbReference>
<evidence type="ECO:0000256" key="5">
    <source>
        <dbReference type="ARBA" id="ARBA00022679"/>
    </source>
</evidence>
<dbReference type="UniPathway" id="UPA00253">
    <property type="reaction ID" value="UER00332"/>
</dbReference>
<dbReference type="PANTHER" id="PTHR39321:SF3">
    <property type="entry name" value="PHOSPHOPANTETHEINE ADENYLYLTRANSFERASE"/>
    <property type="match status" value="1"/>
</dbReference>
<keyword evidence="8 11" id="KW-0067">ATP-binding</keyword>
<dbReference type="InterPro" id="IPR004821">
    <property type="entry name" value="Cyt_trans-like"/>
</dbReference>
<evidence type="ECO:0000256" key="3">
    <source>
        <dbReference type="ARBA" id="ARBA00009014"/>
    </source>
</evidence>
<accession>A0A1D7UZD0</accession>
<dbReference type="PANTHER" id="PTHR39321">
    <property type="entry name" value="NICOTINATE-NUCLEOTIDE ADENYLYLTRANSFERASE-RELATED"/>
    <property type="match status" value="1"/>
</dbReference>
<keyword evidence="7 11" id="KW-0547">Nucleotide-binding</keyword>
<dbReference type="HAMAP" id="MF_00244">
    <property type="entry name" value="NaMN_adenylyltr"/>
    <property type="match status" value="1"/>
</dbReference>
<dbReference type="NCBIfam" id="TIGR00482">
    <property type="entry name" value="nicotinate (nicotinamide) nucleotide adenylyltransferase"/>
    <property type="match status" value="1"/>
</dbReference>
<dbReference type="GO" id="GO:0009435">
    <property type="term" value="P:NAD+ biosynthetic process"/>
    <property type="evidence" value="ECO:0007669"/>
    <property type="project" value="UniProtKB-UniRule"/>
</dbReference>
<evidence type="ECO:0000256" key="9">
    <source>
        <dbReference type="ARBA" id="ARBA00023027"/>
    </source>
</evidence>
<name>A0A1D7UZD0_9LEPT</name>
<dbReference type="InterPro" id="IPR014729">
    <property type="entry name" value="Rossmann-like_a/b/a_fold"/>
</dbReference>
<dbReference type="EMBL" id="CP015217">
    <property type="protein sequence ID" value="AOP34937.1"/>
    <property type="molecule type" value="Genomic_DNA"/>
</dbReference>
<feature type="domain" description="Cytidyltransferase-like" evidence="12">
    <location>
        <begin position="11"/>
        <end position="175"/>
    </location>
</feature>
<keyword evidence="6 11" id="KW-0548">Nucleotidyltransferase</keyword>
<keyword evidence="14" id="KW-1185">Reference proteome</keyword>
<evidence type="ECO:0000256" key="10">
    <source>
        <dbReference type="ARBA" id="ARBA00048721"/>
    </source>
</evidence>
<comment type="pathway">
    <text evidence="2 11">Cofactor biosynthesis; NAD(+) biosynthesis; deamido-NAD(+) from nicotinate D-ribonucleotide: step 1/1.</text>
</comment>
<dbReference type="Gene3D" id="3.40.50.620">
    <property type="entry name" value="HUPs"/>
    <property type="match status" value="1"/>
</dbReference>
<evidence type="ECO:0000259" key="12">
    <source>
        <dbReference type="Pfam" id="PF01467"/>
    </source>
</evidence>
<dbReference type="Proteomes" id="UP000094197">
    <property type="component" value="Chromosome 1"/>
</dbReference>
<dbReference type="GO" id="GO:0005524">
    <property type="term" value="F:ATP binding"/>
    <property type="evidence" value="ECO:0007669"/>
    <property type="project" value="UniProtKB-KW"/>
</dbReference>
<keyword evidence="9 11" id="KW-0520">NAD</keyword>
<dbReference type="EC" id="2.7.7.18" evidence="11"/>
<evidence type="ECO:0000256" key="2">
    <source>
        <dbReference type="ARBA" id="ARBA00005019"/>
    </source>
</evidence>
<evidence type="ECO:0000256" key="1">
    <source>
        <dbReference type="ARBA" id="ARBA00002324"/>
    </source>
</evidence>
<organism evidence="13 14">
    <name type="scientific">Leptospira tipperaryensis</name>
    <dbReference type="NCBI Taxonomy" id="2564040"/>
    <lineage>
        <taxon>Bacteria</taxon>
        <taxon>Pseudomonadati</taxon>
        <taxon>Spirochaetota</taxon>
        <taxon>Spirochaetia</taxon>
        <taxon>Leptospirales</taxon>
        <taxon>Leptospiraceae</taxon>
        <taxon>Leptospira</taxon>
    </lineage>
</organism>
<proteinExistence type="inferred from homology"/>
<dbReference type="GO" id="GO:0004515">
    <property type="term" value="F:nicotinate-nucleotide adenylyltransferase activity"/>
    <property type="evidence" value="ECO:0007669"/>
    <property type="project" value="UniProtKB-UniRule"/>
</dbReference>
<dbReference type="KEGG" id="laj:A0128_14425"/>
<comment type="catalytic activity">
    <reaction evidence="10 11">
        <text>nicotinate beta-D-ribonucleotide + ATP + H(+) = deamido-NAD(+) + diphosphate</text>
        <dbReference type="Rhea" id="RHEA:22860"/>
        <dbReference type="ChEBI" id="CHEBI:15378"/>
        <dbReference type="ChEBI" id="CHEBI:30616"/>
        <dbReference type="ChEBI" id="CHEBI:33019"/>
        <dbReference type="ChEBI" id="CHEBI:57502"/>
        <dbReference type="ChEBI" id="CHEBI:58437"/>
        <dbReference type="EC" id="2.7.7.18"/>
    </reaction>
</comment>
<dbReference type="Pfam" id="PF01467">
    <property type="entry name" value="CTP_transf_like"/>
    <property type="match status" value="1"/>
</dbReference>
<dbReference type="RefSeq" id="WP_069608154.1">
    <property type="nucleotide sequence ID" value="NZ_CP015217.1"/>
</dbReference>
<evidence type="ECO:0000313" key="14">
    <source>
        <dbReference type="Proteomes" id="UP000094197"/>
    </source>
</evidence>
<evidence type="ECO:0000256" key="7">
    <source>
        <dbReference type="ARBA" id="ARBA00022741"/>
    </source>
</evidence>
<evidence type="ECO:0000256" key="4">
    <source>
        <dbReference type="ARBA" id="ARBA00022642"/>
    </source>
</evidence>
<evidence type="ECO:0000313" key="13">
    <source>
        <dbReference type="EMBL" id="AOP34937.1"/>
    </source>
</evidence>
<comment type="similarity">
    <text evidence="3 11">Belongs to the NadD family.</text>
</comment>
<keyword evidence="5 11" id="KW-0808">Transferase</keyword>
<evidence type="ECO:0000256" key="11">
    <source>
        <dbReference type="HAMAP-Rule" id="MF_00244"/>
    </source>
</evidence>
<protein>
    <recommendedName>
        <fullName evidence="11">Probable nicotinate-nucleotide adenylyltransferase</fullName>
        <ecNumber evidence="11">2.7.7.18</ecNumber>
    </recommendedName>
    <alternativeName>
        <fullName evidence="11">Deamido-NAD(+) diphosphorylase</fullName>
    </alternativeName>
    <alternativeName>
        <fullName evidence="11">Deamido-NAD(+) pyrophosphorylase</fullName>
    </alternativeName>
    <alternativeName>
        <fullName evidence="11">Nicotinate mononucleotide adenylyltransferase</fullName>
        <shortName evidence="11">NaMN adenylyltransferase</shortName>
    </alternativeName>
</protein>
<sequence>MPEGDKILTGIFGGSFDPPHEGHSGIIKSFFAEIPDCKEIFLIPNRQNPLKEKKATTSEDILGMLHLFVQEFSNPIRILDTELKKDGPSYTVETLRELKKTYSNRDFILLIGEDNYDSFHKWKDWRIILENVKFVCVFRRVSERVPVNPNLQEVSDKFTFLNNPLLPVSSTELRREFQSSMEASRVLDNLRDYIKKKDLYRK</sequence>
<dbReference type="AlphaFoldDB" id="A0A1D7UZD0"/>
<comment type="function">
    <text evidence="1 11">Catalyzes the reversible adenylation of nicotinate mononucleotide (NaMN) to nicotinic acid adenine dinucleotide (NaAD).</text>
</comment>
<dbReference type="CDD" id="cd02165">
    <property type="entry name" value="NMNAT"/>
    <property type="match status" value="1"/>
</dbReference>
<reference evidence="13 14" key="1">
    <citation type="submission" date="2016-04" db="EMBL/GenBank/DDBJ databases">
        <title>Complete genome seqeunce of Leptospira alstonii serovar Room22.</title>
        <authorList>
            <person name="Nally J.E."/>
            <person name="Bayles D.O."/>
            <person name="Hurley D."/>
            <person name="Fanning S."/>
            <person name="McMahon B.J."/>
            <person name="Arent Z."/>
        </authorList>
    </citation>
    <scope>NUCLEOTIDE SEQUENCE [LARGE SCALE GENOMIC DNA]</scope>
    <source>
        <strain evidence="13 14">GWTS #1</strain>
    </source>
</reference>
<dbReference type="OrthoDB" id="5295945at2"/>